<dbReference type="Proteomes" id="UP000002945">
    <property type="component" value="Unassembled WGS sequence"/>
</dbReference>
<keyword evidence="2" id="KW-1185">Reference proteome</keyword>
<gene>
    <name evidence="1" type="ORF">KAOT1_18607</name>
</gene>
<dbReference type="OrthoDB" id="9815657at2"/>
<dbReference type="RefSeq" id="WP_007096253.1">
    <property type="nucleotide sequence ID" value="NZ_CP142125.1"/>
</dbReference>
<organism evidence="1 2">
    <name type="scientific">Kordia algicida OT-1</name>
    <dbReference type="NCBI Taxonomy" id="391587"/>
    <lineage>
        <taxon>Bacteria</taxon>
        <taxon>Pseudomonadati</taxon>
        <taxon>Bacteroidota</taxon>
        <taxon>Flavobacteriia</taxon>
        <taxon>Flavobacteriales</taxon>
        <taxon>Flavobacteriaceae</taxon>
        <taxon>Kordia</taxon>
    </lineage>
</organism>
<reference evidence="1 2" key="1">
    <citation type="journal article" date="2011" name="J. Bacteriol.">
        <title>Genome sequence of the algicidal bacterium Kordia algicida OT-1.</title>
        <authorList>
            <person name="Lee H.S."/>
            <person name="Kang S.G."/>
            <person name="Kwon K.K."/>
            <person name="Lee J.H."/>
            <person name="Kim S.J."/>
        </authorList>
    </citation>
    <scope>NUCLEOTIDE SEQUENCE [LARGE SCALE GENOMIC DNA]</scope>
    <source>
        <strain evidence="1 2">OT-1</strain>
    </source>
</reference>
<dbReference type="InterPro" id="IPR011659">
    <property type="entry name" value="WD40"/>
</dbReference>
<dbReference type="Pfam" id="PF07676">
    <property type="entry name" value="PD40"/>
    <property type="match status" value="1"/>
</dbReference>
<dbReference type="HOGENOM" id="CLU_914603_0_0_10"/>
<sequence length="304" mass="34285">MKVTNIHAITQADSSSDENYHDGRPCFSPDGKTVLFERVGSTISLQEFWSVDIDTNSETLYYKSDTYACSRASWSWNPQAMQNQIVFTGVFPKDDLPMGRIMLLSDYSPNNTALRLPVIGYQNAELYYPTWYADENILLVTDYSNQQPKLLKIDIDTLHPEVVTYDGFWSGMGTVNPVNTDIIAYAGQPITSKGYNQQYNKVYLQNGNNEPILFSETIPGVNGRAPWFSNDGLVMAFESQSETTNLQIFLKSVDLENPNTPIIPVSDPEFPAQHAKFSPDGSKLVWAQNYNSKKSQIFMGTIEY</sequence>
<dbReference type="InterPro" id="IPR015943">
    <property type="entry name" value="WD40/YVTN_repeat-like_dom_sf"/>
</dbReference>
<dbReference type="SUPFAM" id="SSF82171">
    <property type="entry name" value="DPP6 N-terminal domain-like"/>
    <property type="match status" value="1"/>
</dbReference>
<name>A9DNI9_9FLAO</name>
<dbReference type="eggNOG" id="ENOG502ZXR1">
    <property type="taxonomic scope" value="Bacteria"/>
</dbReference>
<protein>
    <submittedName>
        <fullName evidence="1">Uncharacterized protein</fullName>
    </submittedName>
</protein>
<dbReference type="PANTHER" id="PTHR36842:SF1">
    <property type="entry name" value="PROTEIN TOLB"/>
    <property type="match status" value="1"/>
</dbReference>
<accession>A9DNI9</accession>
<dbReference type="AlphaFoldDB" id="A9DNI9"/>
<evidence type="ECO:0000313" key="1">
    <source>
        <dbReference type="EMBL" id="EDP97202.1"/>
    </source>
</evidence>
<evidence type="ECO:0000313" key="2">
    <source>
        <dbReference type="Proteomes" id="UP000002945"/>
    </source>
</evidence>
<dbReference type="STRING" id="391587.KAOT1_18607"/>
<dbReference type="EMBL" id="ABIB01000002">
    <property type="protein sequence ID" value="EDP97202.1"/>
    <property type="molecule type" value="Genomic_DNA"/>
</dbReference>
<proteinExistence type="predicted"/>
<dbReference type="Gene3D" id="2.130.10.10">
    <property type="entry name" value="YVTN repeat-like/Quinoprotein amine dehydrogenase"/>
    <property type="match status" value="1"/>
</dbReference>
<dbReference type="PANTHER" id="PTHR36842">
    <property type="entry name" value="PROTEIN TOLB HOMOLOG"/>
    <property type="match status" value="1"/>
</dbReference>
<comment type="caution">
    <text evidence="1">The sequence shown here is derived from an EMBL/GenBank/DDBJ whole genome shotgun (WGS) entry which is preliminary data.</text>
</comment>